<comment type="caution">
    <text evidence="2">The sequence shown here is derived from an EMBL/GenBank/DDBJ whole genome shotgun (WGS) entry which is preliminary data.</text>
</comment>
<keyword evidence="3" id="KW-1185">Reference proteome</keyword>
<gene>
    <name evidence="2" type="ORF">EUX98_g7068</name>
</gene>
<accession>A0A4S4MMG3</accession>
<evidence type="ECO:0000256" key="1">
    <source>
        <dbReference type="SAM" id="MobiDB-lite"/>
    </source>
</evidence>
<organism evidence="2 3">
    <name type="scientific">Antrodiella citrinella</name>
    <dbReference type="NCBI Taxonomy" id="2447956"/>
    <lineage>
        <taxon>Eukaryota</taxon>
        <taxon>Fungi</taxon>
        <taxon>Dikarya</taxon>
        <taxon>Basidiomycota</taxon>
        <taxon>Agaricomycotina</taxon>
        <taxon>Agaricomycetes</taxon>
        <taxon>Polyporales</taxon>
        <taxon>Steccherinaceae</taxon>
        <taxon>Antrodiella</taxon>
    </lineage>
</organism>
<proteinExistence type="predicted"/>
<sequence>MTTENKSSGAGFNSLAVPAVRSRKRGLTVSAPSPDDLKKAKVEVPPLPTLPTLKAETRAPIKPGPKPEEASDVESDDSHEDPNAESSTAIPEEEDFIKDYTLGEFVNDGSYDAKYRQPRIYRLPGDGPHTMFTCSDMISNMVSGIQDDTCWLVLKPTMLAIASAVDGLPTDEATERASDLTDHLGWWRVDIDEEAEKAAETDEAEALKKIFSDLEAPDHQWWYEVTVQREKPGKGVPALEIKFSMYLPWYHVAKDQEGSWWITGFAVPDEESNKAAKIMEENIPMFIINEAG</sequence>
<name>A0A4S4MMG3_9APHY</name>
<feature type="compositionally biased region" description="Basic and acidic residues" evidence="1">
    <location>
        <begin position="55"/>
        <end position="69"/>
    </location>
</feature>
<evidence type="ECO:0000313" key="3">
    <source>
        <dbReference type="Proteomes" id="UP000308730"/>
    </source>
</evidence>
<evidence type="ECO:0000313" key="2">
    <source>
        <dbReference type="EMBL" id="THH27116.1"/>
    </source>
</evidence>
<feature type="compositionally biased region" description="Acidic residues" evidence="1">
    <location>
        <begin position="70"/>
        <end position="79"/>
    </location>
</feature>
<feature type="compositionally biased region" description="Polar residues" evidence="1">
    <location>
        <begin position="1"/>
        <end position="11"/>
    </location>
</feature>
<dbReference type="AlphaFoldDB" id="A0A4S4MMG3"/>
<protein>
    <submittedName>
        <fullName evidence="2">Uncharacterized protein</fullName>
    </submittedName>
</protein>
<reference evidence="2 3" key="1">
    <citation type="submission" date="2019-02" db="EMBL/GenBank/DDBJ databases">
        <title>Genome sequencing of the rare red list fungi Antrodiella citrinella (Flaviporus citrinellus).</title>
        <authorList>
            <person name="Buettner E."/>
            <person name="Kellner H."/>
        </authorList>
    </citation>
    <scope>NUCLEOTIDE SEQUENCE [LARGE SCALE GENOMIC DNA]</scope>
    <source>
        <strain evidence="2 3">DSM 108506</strain>
    </source>
</reference>
<feature type="region of interest" description="Disordered" evidence="1">
    <location>
        <begin position="1"/>
        <end position="93"/>
    </location>
</feature>
<dbReference type="EMBL" id="SGPM01000278">
    <property type="protein sequence ID" value="THH27116.1"/>
    <property type="molecule type" value="Genomic_DNA"/>
</dbReference>
<dbReference type="OrthoDB" id="2803964at2759"/>
<dbReference type="Proteomes" id="UP000308730">
    <property type="component" value="Unassembled WGS sequence"/>
</dbReference>